<dbReference type="InterPro" id="IPR055278">
    <property type="entry name" value="CDC48c"/>
</dbReference>
<dbReference type="GO" id="GO:0016887">
    <property type="term" value="F:ATP hydrolysis activity"/>
    <property type="evidence" value="ECO:0007669"/>
    <property type="project" value="InterPro"/>
</dbReference>
<evidence type="ECO:0000259" key="1">
    <source>
        <dbReference type="Pfam" id="PF00004"/>
    </source>
</evidence>
<dbReference type="EMBL" id="JBEDUW010000119">
    <property type="protein sequence ID" value="KAK9906026.1"/>
    <property type="molecule type" value="Genomic_DNA"/>
</dbReference>
<name>A0AAW1VRZ8_RUBAR</name>
<evidence type="ECO:0000313" key="3">
    <source>
        <dbReference type="Proteomes" id="UP001457282"/>
    </source>
</evidence>
<dbReference type="Proteomes" id="UP001457282">
    <property type="component" value="Unassembled WGS sequence"/>
</dbReference>
<dbReference type="InterPro" id="IPR027417">
    <property type="entry name" value="P-loop_NTPase"/>
</dbReference>
<feature type="domain" description="ATPase AAA-type core" evidence="1">
    <location>
        <begin position="64"/>
        <end position="100"/>
    </location>
</feature>
<comment type="caution">
    <text evidence="2">The sequence shown here is derived from an EMBL/GenBank/DDBJ whole genome shotgun (WGS) entry which is preliminary data.</text>
</comment>
<keyword evidence="3" id="KW-1185">Reference proteome</keyword>
<dbReference type="PANTHER" id="PTHR48470:SF1">
    <property type="entry name" value="CELL DIVISION CONTROL PROTEIN 48 C ISOFORM 1"/>
    <property type="match status" value="1"/>
</dbReference>
<sequence length="156" mass="17373">MEKALHELKSLVMLPIRNPELATLLGVKPASGVVERPNWFTPWPMKSAFLFIRFLLPRSSLVGRTAPSIVFNDEIDAIALKREDGRIVTQLMTCMDESHRPVLPAAAVDAKSNFQIGHVTVRTWISFSLCCTSGKVHGKSQVVLETDEIRVNTYLG</sequence>
<dbReference type="Pfam" id="PF00004">
    <property type="entry name" value="AAA"/>
    <property type="match status" value="1"/>
</dbReference>
<dbReference type="InterPro" id="IPR003959">
    <property type="entry name" value="ATPase_AAA_core"/>
</dbReference>
<dbReference type="Gene3D" id="3.40.50.300">
    <property type="entry name" value="P-loop containing nucleotide triphosphate hydrolases"/>
    <property type="match status" value="1"/>
</dbReference>
<proteinExistence type="predicted"/>
<reference evidence="2 3" key="1">
    <citation type="journal article" date="2023" name="G3 (Bethesda)">
        <title>A chromosome-length genome assembly and annotation of blackberry (Rubus argutus, cv. 'Hillquist').</title>
        <authorList>
            <person name="Bruna T."/>
            <person name="Aryal R."/>
            <person name="Dudchenko O."/>
            <person name="Sargent D.J."/>
            <person name="Mead D."/>
            <person name="Buti M."/>
            <person name="Cavallini A."/>
            <person name="Hytonen T."/>
            <person name="Andres J."/>
            <person name="Pham M."/>
            <person name="Weisz D."/>
            <person name="Mascagni F."/>
            <person name="Usai G."/>
            <person name="Natali L."/>
            <person name="Bassil N."/>
            <person name="Fernandez G.E."/>
            <person name="Lomsadze A."/>
            <person name="Armour M."/>
            <person name="Olukolu B."/>
            <person name="Poorten T."/>
            <person name="Britton C."/>
            <person name="Davik J."/>
            <person name="Ashrafi H."/>
            <person name="Aiden E.L."/>
            <person name="Borodovsky M."/>
            <person name="Worthington M."/>
        </authorList>
    </citation>
    <scope>NUCLEOTIDE SEQUENCE [LARGE SCALE GENOMIC DNA]</scope>
    <source>
        <strain evidence="2">PI 553951</strain>
    </source>
</reference>
<evidence type="ECO:0000313" key="2">
    <source>
        <dbReference type="EMBL" id="KAK9906026.1"/>
    </source>
</evidence>
<dbReference type="GO" id="GO:0005524">
    <property type="term" value="F:ATP binding"/>
    <property type="evidence" value="ECO:0007669"/>
    <property type="project" value="InterPro"/>
</dbReference>
<dbReference type="PANTHER" id="PTHR48470">
    <property type="entry name" value="CELL DIVISION CONTROL PROTEIN 48 C ISOFORM 1"/>
    <property type="match status" value="1"/>
</dbReference>
<accession>A0AAW1VRZ8</accession>
<dbReference type="AlphaFoldDB" id="A0AAW1VRZ8"/>
<gene>
    <name evidence="2" type="ORF">M0R45_000105</name>
</gene>
<protein>
    <recommendedName>
        <fullName evidence="1">ATPase AAA-type core domain-containing protein</fullName>
    </recommendedName>
</protein>
<organism evidence="2 3">
    <name type="scientific">Rubus argutus</name>
    <name type="common">Southern blackberry</name>
    <dbReference type="NCBI Taxonomy" id="59490"/>
    <lineage>
        <taxon>Eukaryota</taxon>
        <taxon>Viridiplantae</taxon>
        <taxon>Streptophyta</taxon>
        <taxon>Embryophyta</taxon>
        <taxon>Tracheophyta</taxon>
        <taxon>Spermatophyta</taxon>
        <taxon>Magnoliopsida</taxon>
        <taxon>eudicotyledons</taxon>
        <taxon>Gunneridae</taxon>
        <taxon>Pentapetalae</taxon>
        <taxon>rosids</taxon>
        <taxon>fabids</taxon>
        <taxon>Rosales</taxon>
        <taxon>Rosaceae</taxon>
        <taxon>Rosoideae</taxon>
        <taxon>Rosoideae incertae sedis</taxon>
        <taxon>Rubus</taxon>
    </lineage>
</organism>